<evidence type="ECO:0000256" key="3">
    <source>
        <dbReference type="ARBA" id="ARBA00022723"/>
    </source>
</evidence>
<keyword evidence="8" id="KW-0732">Signal</keyword>
<dbReference type="GO" id="GO:0006508">
    <property type="term" value="P:proteolysis"/>
    <property type="evidence" value="ECO:0007669"/>
    <property type="project" value="UniProtKB-KW"/>
</dbReference>
<dbReference type="GO" id="GO:0004222">
    <property type="term" value="F:metalloendopeptidase activity"/>
    <property type="evidence" value="ECO:0007669"/>
    <property type="project" value="InterPro"/>
</dbReference>
<keyword evidence="5 7" id="KW-0862">Zinc</keyword>
<dbReference type="GO" id="GO:0008270">
    <property type="term" value="F:zinc ion binding"/>
    <property type="evidence" value="ECO:0007669"/>
    <property type="project" value="InterPro"/>
</dbReference>
<evidence type="ECO:0000256" key="5">
    <source>
        <dbReference type="ARBA" id="ARBA00022833"/>
    </source>
</evidence>
<feature type="binding site" evidence="7">
    <location>
        <position position="228"/>
    </location>
    <ligand>
        <name>Ca(2+)</name>
        <dbReference type="ChEBI" id="CHEBI:29108"/>
        <label>3</label>
    </ligand>
</feature>
<keyword evidence="6" id="KW-0482">Metalloprotease</keyword>
<dbReference type="SMART" id="SM00235">
    <property type="entry name" value="ZnMc"/>
    <property type="match status" value="1"/>
</dbReference>
<keyword evidence="7" id="KW-0106">Calcium</keyword>
<dbReference type="PRINTS" id="PR00138">
    <property type="entry name" value="MATRIXIN"/>
</dbReference>
<name>A0A2Z6NAT5_TRISU</name>
<dbReference type="Pfam" id="PF01471">
    <property type="entry name" value="PG_binding_1"/>
    <property type="match status" value="1"/>
</dbReference>
<organism evidence="10 11">
    <name type="scientific">Trifolium subterraneum</name>
    <name type="common">Subterranean clover</name>
    <dbReference type="NCBI Taxonomy" id="3900"/>
    <lineage>
        <taxon>Eukaryota</taxon>
        <taxon>Viridiplantae</taxon>
        <taxon>Streptophyta</taxon>
        <taxon>Embryophyta</taxon>
        <taxon>Tracheophyta</taxon>
        <taxon>Spermatophyta</taxon>
        <taxon>Magnoliopsida</taxon>
        <taxon>eudicotyledons</taxon>
        <taxon>Gunneridae</taxon>
        <taxon>Pentapetalae</taxon>
        <taxon>rosids</taxon>
        <taxon>fabids</taxon>
        <taxon>Fabales</taxon>
        <taxon>Fabaceae</taxon>
        <taxon>Papilionoideae</taxon>
        <taxon>50 kb inversion clade</taxon>
        <taxon>NPAAA clade</taxon>
        <taxon>Hologalegina</taxon>
        <taxon>IRL clade</taxon>
        <taxon>Trifolieae</taxon>
        <taxon>Trifolium</taxon>
    </lineage>
</organism>
<comment type="cofactor">
    <cofactor evidence="7">
        <name>Zn(2+)</name>
        <dbReference type="ChEBI" id="CHEBI:29105"/>
    </cofactor>
    <text evidence="7">Binds 2 Zn(2+) ions per subunit.</text>
</comment>
<dbReference type="EMBL" id="DF973334">
    <property type="protein sequence ID" value="GAU26387.1"/>
    <property type="molecule type" value="Genomic_DNA"/>
</dbReference>
<evidence type="ECO:0000313" key="10">
    <source>
        <dbReference type="EMBL" id="GAU26387.1"/>
    </source>
</evidence>
<evidence type="ECO:0000256" key="8">
    <source>
        <dbReference type="SAM" id="SignalP"/>
    </source>
</evidence>
<dbReference type="Gene3D" id="3.40.390.10">
    <property type="entry name" value="Collagenase (Catalytic Domain)"/>
    <property type="match status" value="1"/>
</dbReference>
<evidence type="ECO:0000256" key="2">
    <source>
        <dbReference type="ARBA" id="ARBA00022670"/>
    </source>
</evidence>
<comment type="cofactor">
    <cofactor evidence="7">
        <name>Ca(2+)</name>
        <dbReference type="ChEBI" id="CHEBI:29108"/>
    </cofactor>
    <text evidence="7">Can bind about 5 Ca(2+) ions per subunit.</text>
</comment>
<dbReference type="InterPro" id="IPR002477">
    <property type="entry name" value="Peptidoglycan-bd-like"/>
</dbReference>
<keyword evidence="2" id="KW-0645">Protease</keyword>
<dbReference type="Proteomes" id="UP000242715">
    <property type="component" value="Unassembled WGS sequence"/>
</dbReference>
<sequence length="360" mass="40734">MTKLYQFELLLLLIFLIIVNAALSASIPRFSPSFGKQISKEIKGQAKDHAWKNTLDKIRQSPPSNQQQAIDIQGLSQIKQYLDDFGYFKQSPLAFDDVLDEKTISAVKSYQQFFNLQVTSDLNIETLQQISLPRCGVPDMNFEYSLTDVINVSFPKGNKWFPKGKKTLTFGFHPESKISIDMTNVFRNALTRWSQTTKVLNFKETTSYNDADVKIGFYNINYDDAVSDVVVGDTRISLQLGSNVKSGLLRLDATKFWVLPTNTFWSWELRQFDLETVAMHQIGHLLGLDHSSDEESIMYPTILPSQQRKVQITVSDNNAIQQLYTNTIKANANSHGRFKLFGSSSGLLTSLSIGITDMVK</sequence>
<feature type="domain" description="Peptidase metallopeptidase" evidence="9">
    <location>
        <begin position="156"/>
        <end position="326"/>
    </location>
</feature>
<feature type="binding site" evidence="7">
    <location>
        <position position="284"/>
    </location>
    <ligand>
        <name>Zn(2+)</name>
        <dbReference type="ChEBI" id="CHEBI:29105"/>
        <label>2</label>
        <note>catalytic</note>
    </ligand>
</feature>
<dbReference type="PANTHER" id="PTHR10201:SF259">
    <property type="entry name" value="MATRIXIN PROTEIN"/>
    <property type="match status" value="1"/>
</dbReference>
<dbReference type="InterPro" id="IPR001818">
    <property type="entry name" value="Pept_M10_metallopeptidase"/>
</dbReference>
<gene>
    <name evidence="10" type="ORF">TSUD_221140</name>
</gene>
<feature type="binding site" evidence="7">
    <location>
        <position position="252"/>
    </location>
    <ligand>
        <name>Ca(2+)</name>
        <dbReference type="ChEBI" id="CHEBI:29108"/>
        <label>3</label>
    </ligand>
</feature>
<dbReference type="GO" id="GO:0031012">
    <property type="term" value="C:extracellular matrix"/>
    <property type="evidence" value="ECO:0007669"/>
    <property type="project" value="InterPro"/>
</dbReference>
<dbReference type="InterPro" id="IPR024079">
    <property type="entry name" value="MetalloPept_cat_dom_sf"/>
</dbReference>
<dbReference type="SUPFAM" id="SSF55486">
    <property type="entry name" value="Metalloproteases ('zincins'), catalytic domain"/>
    <property type="match status" value="1"/>
</dbReference>
<protein>
    <recommendedName>
        <fullName evidence="9">Peptidase metallopeptidase domain-containing protein</fullName>
    </recommendedName>
</protein>
<dbReference type="OrthoDB" id="1428718at2759"/>
<dbReference type="PANTHER" id="PTHR10201">
    <property type="entry name" value="MATRIX METALLOPROTEINASE"/>
    <property type="match status" value="1"/>
</dbReference>
<feature type="binding site" evidence="7">
    <location>
        <position position="290"/>
    </location>
    <ligand>
        <name>Zn(2+)</name>
        <dbReference type="ChEBI" id="CHEBI:29105"/>
        <label>2</label>
        <note>catalytic</note>
    </ligand>
</feature>
<evidence type="ECO:0000259" key="9">
    <source>
        <dbReference type="SMART" id="SM00235"/>
    </source>
</evidence>
<feature type="binding site" evidence="7">
    <location>
        <position position="224"/>
    </location>
    <ligand>
        <name>Zn(2+)</name>
        <dbReference type="ChEBI" id="CHEBI:29105"/>
        <label>1</label>
    </ligand>
</feature>
<evidence type="ECO:0000256" key="4">
    <source>
        <dbReference type="ARBA" id="ARBA00022801"/>
    </source>
</evidence>
<accession>A0A2Z6NAT5</accession>
<keyword evidence="11" id="KW-1185">Reference proteome</keyword>
<dbReference type="AlphaFoldDB" id="A0A2Z6NAT5"/>
<dbReference type="SUPFAM" id="SSF47090">
    <property type="entry name" value="PGBD-like"/>
    <property type="match status" value="1"/>
</dbReference>
<proteinExistence type="inferred from homology"/>
<feature type="chain" id="PRO_5016306482" description="Peptidase metallopeptidase domain-containing protein" evidence="8">
    <location>
        <begin position="25"/>
        <end position="360"/>
    </location>
</feature>
<feature type="signal peptide" evidence="8">
    <location>
        <begin position="1"/>
        <end position="24"/>
    </location>
</feature>
<feature type="binding site" evidence="7">
    <location>
        <position position="243"/>
    </location>
    <ligand>
        <name>Ca(2+)</name>
        <dbReference type="ChEBI" id="CHEBI:29108"/>
        <label>2</label>
    </ligand>
</feature>
<dbReference type="Pfam" id="PF00413">
    <property type="entry name" value="Peptidase_M10"/>
    <property type="match status" value="1"/>
</dbReference>
<dbReference type="GO" id="GO:0030574">
    <property type="term" value="P:collagen catabolic process"/>
    <property type="evidence" value="ECO:0007669"/>
    <property type="project" value="TreeGrafter"/>
</dbReference>
<evidence type="ECO:0000256" key="6">
    <source>
        <dbReference type="ARBA" id="ARBA00023049"/>
    </source>
</evidence>
<feature type="binding site" evidence="7">
    <location>
        <position position="280"/>
    </location>
    <ligand>
        <name>Zn(2+)</name>
        <dbReference type="ChEBI" id="CHEBI:29105"/>
        <label>2</label>
        <note>catalytic</note>
    </ligand>
</feature>
<evidence type="ECO:0000256" key="1">
    <source>
        <dbReference type="ARBA" id="ARBA00009614"/>
    </source>
</evidence>
<dbReference type="GO" id="GO:0030198">
    <property type="term" value="P:extracellular matrix organization"/>
    <property type="evidence" value="ECO:0007669"/>
    <property type="project" value="TreeGrafter"/>
</dbReference>
<reference evidence="11" key="1">
    <citation type="journal article" date="2017" name="Front. Plant Sci.">
        <title>Climate Clever Clovers: New Paradigm to Reduce the Environmental Footprint of Ruminants by Breeding Low Methanogenic Forages Utilizing Haplotype Variation.</title>
        <authorList>
            <person name="Kaur P."/>
            <person name="Appels R."/>
            <person name="Bayer P.E."/>
            <person name="Keeble-Gagnere G."/>
            <person name="Wang J."/>
            <person name="Hirakawa H."/>
            <person name="Shirasawa K."/>
            <person name="Vercoe P."/>
            <person name="Stefanova K."/>
            <person name="Durmic Z."/>
            <person name="Nichols P."/>
            <person name="Revell C."/>
            <person name="Isobe S.N."/>
            <person name="Edwards D."/>
            <person name="Erskine W."/>
        </authorList>
    </citation>
    <scope>NUCLEOTIDE SEQUENCE [LARGE SCALE GENOMIC DNA]</scope>
    <source>
        <strain evidence="11">cv. Daliak</strain>
    </source>
</reference>
<comment type="similarity">
    <text evidence="1">Belongs to the peptidase M10A family. Matrix metalloproteinases (MMPs) subfamily.</text>
</comment>
<keyword evidence="4" id="KW-0378">Hydrolase</keyword>
<dbReference type="InterPro" id="IPR021190">
    <property type="entry name" value="Pept_M10A"/>
</dbReference>
<evidence type="ECO:0000313" key="11">
    <source>
        <dbReference type="Proteomes" id="UP000242715"/>
    </source>
</evidence>
<feature type="binding site" description="in inhibited form" evidence="7">
    <location>
        <position position="135"/>
    </location>
    <ligand>
        <name>Zn(2+)</name>
        <dbReference type="ChEBI" id="CHEBI:29105"/>
        <label>2</label>
        <note>catalytic</note>
    </ligand>
</feature>
<dbReference type="InterPro" id="IPR006026">
    <property type="entry name" value="Peptidase_Metallo"/>
</dbReference>
<evidence type="ECO:0000256" key="7">
    <source>
        <dbReference type="PIRSR" id="PIRSR621190-2"/>
    </source>
</evidence>
<keyword evidence="3 7" id="KW-0479">Metal-binding</keyword>
<feature type="binding site" evidence="7">
    <location>
        <position position="298"/>
    </location>
    <ligand>
        <name>Zn(2+)</name>
        <dbReference type="ChEBI" id="CHEBI:29105"/>
        <label>2</label>
        <note>catalytic</note>
    </ligand>
</feature>
<feature type="binding site" evidence="7">
    <location>
        <position position="212"/>
    </location>
    <ligand>
        <name>Ca(2+)</name>
        <dbReference type="ChEBI" id="CHEBI:29108"/>
        <label>2</label>
    </ligand>
</feature>
<dbReference type="InterPro" id="IPR036365">
    <property type="entry name" value="PGBD-like_sf"/>
</dbReference>
<dbReference type="FunFam" id="3.40.390.10:FF:000058">
    <property type="entry name" value="Metalloendoproteinase 5-MMP"/>
    <property type="match status" value="1"/>
</dbReference>